<dbReference type="Proteomes" id="UP000199630">
    <property type="component" value="Unassembled WGS sequence"/>
</dbReference>
<evidence type="ECO:0000313" key="2">
    <source>
        <dbReference type="Proteomes" id="UP000199630"/>
    </source>
</evidence>
<reference evidence="2" key="1">
    <citation type="submission" date="2016-10" db="EMBL/GenBank/DDBJ databases">
        <authorList>
            <person name="Varghese N."/>
            <person name="Submissions S."/>
        </authorList>
    </citation>
    <scope>NUCLEOTIDE SEQUENCE [LARGE SCALE GENOMIC DNA]</scope>
    <source>
        <strain evidence="2">DSM 26471</strain>
    </source>
</reference>
<name>A0A1I3WW22_9RHOB</name>
<dbReference type="AlphaFoldDB" id="A0A1I3WW22"/>
<accession>A0A1I3WW22</accession>
<evidence type="ECO:0000313" key="1">
    <source>
        <dbReference type="EMBL" id="SFK11369.1"/>
    </source>
</evidence>
<keyword evidence="2" id="KW-1185">Reference proteome</keyword>
<gene>
    <name evidence="1" type="ORF">SAMN04487991_3863</name>
</gene>
<protein>
    <submittedName>
        <fullName evidence="1">Uncharacterized protein</fullName>
    </submittedName>
</protein>
<organism evidence="1 2">
    <name type="scientific">Celeribacter neptunius</name>
    <dbReference type="NCBI Taxonomy" id="588602"/>
    <lineage>
        <taxon>Bacteria</taxon>
        <taxon>Pseudomonadati</taxon>
        <taxon>Pseudomonadota</taxon>
        <taxon>Alphaproteobacteria</taxon>
        <taxon>Rhodobacterales</taxon>
        <taxon>Roseobacteraceae</taxon>
        <taxon>Celeribacter</taxon>
    </lineage>
</organism>
<dbReference type="OrthoDB" id="7872232at2"/>
<proteinExistence type="predicted"/>
<dbReference type="EMBL" id="FORH01000009">
    <property type="protein sequence ID" value="SFK11369.1"/>
    <property type="molecule type" value="Genomic_DNA"/>
</dbReference>
<dbReference type="RefSeq" id="WP_090062625.1">
    <property type="nucleotide sequence ID" value="NZ_FORH01000009.1"/>
</dbReference>
<sequence>MTDYIAKARQGRTIALSQSQSGSVMFFPEEFEDVAAQDRRSSRRTINEMSKPMFVRSSSVRAGTMARAMIDAPNVEEAANTPLILTAEDAIENVMRLAA</sequence>